<dbReference type="SMART" id="SM00271">
    <property type="entry name" value="DnaJ"/>
    <property type="match status" value="1"/>
</dbReference>
<gene>
    <name evidence="8" type="ORF">CYBJADRAFT_142958</name>
</gene>
<reference evidence="8 9" key="1">
    <citation type="journal article" date="2016" name="Proc. Natl. Acad. Sci. U.S.A.">
        <title>Comparative genomics of biotechnologically important yeasts.</title>
        <authorList>
            <person name="Riley R."/>
            <person name="Haridas S."/>
            <person name="Wolfe K.H."/>
            <person name="Lopes M.R."/>
            <person name="Hittinger C.T."/>
            <person name="Goeker M."/>
            <person name="Salamov A.A."/>
            <person name="Wisecaver J.H."/>
            <person name="Long T.M."/>
            <person name="Calvey C.H."/>
            <person name="Aerts A.L."/>
            <person name="Barry K.W."/>
            <person name="Choi C."/>
            <person name="Clum A."/>
            <person name="Coughlan A.Y."/>
            <person name="Deshpande S."/>
            <person name="Douglass A.P."/>
            <person name="Hanson S.J."/>
            <person name="Klenk H.-P."/>
            <person name="LaButti K.M."/>
            <person name="Lapidus A."/>
            <person name="Lindquist E.A."/>
            <person name="Lipzen A.M."/>
            <person name="Meier-Kolthoff J.P."/>
            <person name="Ohm R.A."/>
            <person name="Otillar R.P."/>
            <person name="Pangilinan J.L."/>
            <person name="Peng Y."/>
            <person name="Rokas A."/>
            <person name="Rosa C.A."/>
            <person name="Scheuner C."/>
            <person name="Sibirny A.A."/>
            <person name="Slot J.C."/>
            <person name="Stielow J.B."/>
            <person name="Sun H."/>
            <person name="Kurtzman C.P."/>
            <person name="Blackwell M."/>
            <person name="Grigoriev I.V."/>
            <person name="Jeffries T.W."/>
        </authorList>
    </citation>
    <scope>NUCLEOTIDE SEQUENCE [LARGE SCALE GENOMIC DNA]</scope>
    <source>
        <strain evidence="9">ATCC 18201 / CBS 1600 / BCRC 20928 / JCM 3617 / NBRC 0987 / NRRL Y-1542</strain>
    </source>
</reference>
<keyword evidence="3" id="KW-0653">Protein transport</keyword>
<dbReference type="PANTHER" id="PTHR12763:SF29">
    <property type="entry name" value="MITOCHONDRIAL DNAJ HOMOLOG 2"/>
    <property type="match status" value="1"/>
</dbReference>
<dbReference type="AlphaFoldDB" id="A0A1E4RWE5"/>
<dbReference type="EMBL" id="KV453939">
    <property type="protein sequence ID" value="ODV71593.1"/>
    <property type="molecule type" value="Genomic_DNA"/>
</dbReference>
<dbReference type="GeneID" id="30987594"/>
<accession>A0A1E4RWE5</accession>
<proteinExistence type="predicted"/>
<keyword evidence="3" id="KW-0813">Transport</keyword>
<dbReference type="FunFam" id="1.10.287.110:FF:000001">
    <property type="entry name" value="Import inner membrane translocase subunit tim14"/>
    <property type="match status" value="1"/>
</dbReference>
<keyword evidence="6" id="KW-0143">Chaperone</keyword>
<dbReference type="STRING" id="983966.A0A1E4RWE5"/>
<dbReference type="GO" id="GO:0030150">
    <property type="term" value="P:protein import into mitochondrial matrix"/>
    <property type="evidence" value="ECO:0007669"/>
    <property type="project" value="UniProtKB-ARBA"/>
</dbReference>
<sequence>MVLPIIVGIGITVLAVTVKSAIVATTKLRRIPLATIAELNGITLGTGRFSSSITHNPLRSQFLKYPGGFGEKMTEREALELFNISGDDIMNLNRDLLRKRHRQCMMKNHPDRGGSPYLAMKINEAKDVLDKSYMFKK</sequence>
<evidence type="ECO:0000256" key="4">
    <source>
        <dbReference type="ARBA" id="ARBA00023128"/>
    </source>
</evidence>
<keyword evidence="5" id="KW-0472">Membrane</keyword>
<evidence type="ECO:0000313" key="8">
    <source>
        <dbReference type="EMBL" id="ODV71593.1"/>
    </source>
</evidence>
<dbReference type="SUPFAM" id="SSF46565">
    <property type="entry name" value="Chaperone J-domain"/>
    <property type="match status" value="1"/>
</dbReference>
<evidence type="ECO:0000259" key="7">
    <source>
        <dbReference type="SMART" id="SM00271"/>
    </source>
</evidence>
<protein>
    <recommendedName>
        <fullName evidence="7">J domain-containing protein</fullName>
    </recommendedName>
</protein>
<dbReference type="GO" id="GO:0001405">
    <property type="term" value="C:PAM complex, Tim23 associated import motor"/>
    <property type="evidence" value="ECO:0007669"/>
    <property type="project" value="UniProtKB-ARBA"/>
</dbReference>
<organism evidence="8 9">
    <name type="scientific">Cyberlindnera jadinii (strain ATCC 18201 / CBS 1600 / BCRC 20928 / JCM 3617 / NBRC 0987 / NRRL Y-1542)</name>
    <name type="common">Torula yeast</name>
    <name type="synonym">Candida utilis</name>
    <dbReference type="NCBI Taxonomy" id="983966"/>
    <lineage>
        <taxon>Eukaryota</taxon>
        <taxon>Fungi</taxon>
        <taxon>Dikarya</taxon>
        <taxon>Ascomycota</taxon>
        <taxon>Saccharomycotina</taxon>
        <taxon>Saccharomycetes</taxon>
        <taxon>Phaffomycetales</taxon>
        <taxon>Phaffomycetaceae</taxon>
        <taxon>Cyberlindnera</taxon>
    </lineage>
</organism>
<evidence type="ECO:0000256" key="3">
    <source>
        <dbReference type="ARBA" id="ARBA00023010"/>
    </source>
</evidence>
<evidence type="ECO:0000256" key="6">
    <source>
        <dbReference type="ARBA" id="ARBA00023186"/>
    </source>
</evidence>
<feature type="domain" description="J" evidence="7">
    <location>
        <begin position="76"/>
        <end position="134"/>
    </location>
</feature>
<dbReference type="GO" id="GO:0001671">
    <property type="term" value="F:ATPase activator activity"/>
    <property type="evidence" value="ECO:0007669"/>
    <property type="project" value="TreeGrafter"/>
</dbReference>
<keyword evidence="9" id="KW-1185">Reference proteome</keyword>
<keyword evidence="3" id="KW-0811">Translocation</keyword>
<evidence type="ECO:0000256" key="5">
    <source>
        <dbReference type="ARBA" id="ARBA00023136"/>
    </source>
</evidence>
<name>A0A1E4RWE5_CYBJN</name>
<keyword evidence="2" id="KW-0999">Mitochondrion inner membrane</keyword>
<evidence type="ECO:0000313" key="9">
    <source>
        <dbReference type="Proteomes" id="UP000094389"/>
    </source>
</evidence>
<dbReference type="Proteomes" id="UP000094389">
    <property type="component" value="Unassembled WGS sequence"/>
</dbReference>
<dbReference type="PANTHER" id="PTHR12763">
    <property type="match status" value="1"/>
</dbReference>
<comment type="subcellular location">
    <subcellularLocation>
        <location evidence="1">Mitochondrion inner membrane</location>
    </subcellularLocation>
</comment>
<dbReference type="InterPro" id="IPR001623">
    <property type="entry name" value="DnaJ_domain"/>
</dbReference>
<dbReference type="Gene3D" id="1.10.287.110">
    <property type="entry name" value="DnaJ domain"/>
    <property type="match status" value="1"/>
</dbReference>
<evidence type="ECO:0000256" key="1">
    <source>
        <dbReference type="ARBA" id="ARBA00004273"/>
    </source>
</evidence>
<evidence type="ECO:0000256" key="2">
    <source>
        <dbReference type="ARBA" id="ARBA00022792"/>
    </source>
</evidence>
<keyword evidence="4" id="KW-0496">Mitochondrion</keyword>
<dbReference type="OMA" id="KLMVMNH"/>
<dbReference type="InterPro" id="IPR036869">
    <property type="entry name" value="J_dom_sf"/>
</dbReference>
<dbReference type="OrthoDB" id="240298at2759"/>
<dbReference type="RefSeq" id="XP_020068632.1">
    <property type="nucleotide sequence ID" value="XM_020213198.1"/>
</dbReference>